<evidence type="ECO:0000259" key="7">
    <source>
        <dbReference type="Pfam" id="PF13742"/>
    </source>
</evidence>
<sequence length="436" mass="48825">MQQPVTLLELNNLIKLTLENQLAPQYWVIAEIGEMKVAAQGHAYLELVEKNNNQVKAKIRANIWQYTFRTIAGKFEQITGSPLKAGMKILALVTVTFHELYGISLQVKDVDVNFTLGERARLRQEIILRLTQEGLLQTNKRFALPTVPQRIAVISSATAAGYGDFVNQLESNRFGYHINQVLFPASMQGDAAAKSIIEALKQIENSTIKYELVVLIRGGGAQMDLDCFDDYDLAVTIAKFTIPVITGIGHERDETIADLVAHTKVKTPTAAAEFILSGFLNFEDNILNLLKTVEKHTTQVLKWEDRNLSDHEATIKRLAALRIQKETTYLTNKESQIKSSALNKLRLGSLEIERHLNALEKTSKNKIQSEHKYIDVLGKTINNLDPKSIFAKGYTKTELKGQPLHQMDVKAGDKIITFTASNKIESTVINIEKNGK</sequence>
<dbReference type="Pfam" id="PF02601">
    <property type="entry name" value="Exonuc_VII_L"/>
    <property type="match status" value="1"/>
</dbReference>
<protein>
    <recommendedName>
        <fullName evidence="5">Exodeoxyribonuclease 7 large subunit</fullName>
        <ecNumber evidence="5">3.1.11.6</ecNumber>
    </recommendedName>
</protein>
<keyword evidence="3 5" id="KW-0378">Hydrolase</keyword>
<feature type="domain" description="OB-fold nucleic acid binding" evidence="7">
    <location>
        <begin position="6"/>
        <end position="110"/>
    </location>
</feature>
<evidence type="ECO:0000313" key="8">
    <source>
        <dbReference type="EMBL" id="MCH7409414.1"/>
    </source>
</evidence>
<gene>
    <name evidence="8" type="primary">xseA</name>
    <name evidence="8" type="ORF">MM239_08415</name>
</gene>
<dbReference type="GO" id="GO:0008855">
    <property type="term" value="F:exodeoxyribonuclease VII activity"/>
    <property type="evidence" value="ECO:0007669"/>
    <property type="project" value="UniProtKB-EC"/>
</dbReference>
<dbReference type="PANTHER" id="PTHR30008">
    <property type="entry name" value="EXODEOXYRIBONUCLEASE 7 LARGE SUBUNIT"/>
    <property type="match status" value="1"/>
</dbReference>
<dbReference type="EMBL" id="JAKZGP010000016">
    <property type="protein sequence ID" value="MCH7409414.1"/>
    <property type="molecule type" value="Genomic_DNA"/>
</dbReference>
<comment type="subcellular location">
    <subcellularLocation>
        <location evidence="5">Cytoplasm</location>
    </subcellularLocation>
</comment>
<name>A0ABS9UZ74_9BACT</name>
<keyword evidence="2 5" id="KW-0540">Nuclease</keyword>
<dbReference type="PANTHER" id="PTHR30008:SF0">
    <property type="entry name" value="EXODEOXYRIBONUCLEASE 7 LARGE SUBUNIT"/>
    <property type="match status" value="1"/>
</dbReference>
<dbReference type="Proteomes" id="UP001165489">
    <property type="component" value="Unassembled WGS sequence"/>
</dbReference>
<dbReference type="InterPro" id="IPR020579">
    <property type="entry name" value="Exonuc_VII_lsu_C"/>
</dbReference>
<keyword evidence="1" id="KW-0963">Cytoplasm</keyword>
<feature type="domain" description="Exonuclease VII large subunit C-terminal" evidence="6">
    <location>
        <begin position="135"/>
        <end position="426"/>
    </location>
</feature>
<reference evidence="8" key="1">
    <citation type="submission" date="2022-03" db="EMBL/GenBank/DDBJ databases">
        <title>De novo assembled genomes of Belliella spp. (Cyclobacteriaceae) strains.</title>
        <authorList>
            <person name="Szabo A."/>
            <person name="Korponai K."/>
            <person name="Felfoldi T."/>
        </authorList>
    </citation>
    <scope>NUCLEOTIDE SEQUENCE</scope>
    <source>
        <strain evidence="8">DSM 111904</strain>
    </source>
</reference>
<evidence type="ECO:0000256" key="2">
    <source>
        <dbReference type="ARBA" id="ARBA00022722"/>
    </source>
</evidence>
<comment type="caution">
    <text evidence="8">The sequence shown here is derived from an EMBL/GenBank/DDBJ whole genome shotgun (WGS) entry which is preliminary data.</text>
</comment>
<comment type="catalytic activity">
    <reaction evidence="5">
        <text>Exonucleolytic cleavage in either 5'- to 3'- or 3'- to 5'-direction to yield nucleoside 5'-phosphates.</text>
        <dbReference type="EC" id="3.1.11.6"/>
    </reaction>
</comment>
<dbReference type="CDD" id="cd04489">
    <property type="entry name" value="ExoVII_LU_OBF"/>
    <property type="match status" value="1"/>
</dbReference>
<dbReference type="EC" id="3.1.11.6" evidence="5"/>
<comment type="similarity">
    <text evidence="5">Belongs to the XseA family.</text>
</comment>
<evidence type="ECO:0000256" key="4">
    <source>
        <dbReference type="ARBA" id="ARBA00022839"/>
    </source>
</evidence>
<keyword evidence="9" id="KW-1185">Reference proteome</keyword>
<evidence type="ECO:0000256" key="3">
    <source>
        <dbReference type="ARBA" id="ARBA00022801"/>
    </source>
</evidence>
<dbReference type="InterPro" id="IPR003753">
    <property type="entry name" value="Exonuc_VII_L"/>
</dbReference>
<accession>A0ABS9UZ74</accession>
<evidence type="ECO:0000313" key="9">
    <source>
        <dbReference type="Proteomes" id="UP001165489"/>
    </source>
</evidence>
<proteinExistence type="inferred from homology"/>
<dbReference type="RefSeq" id="WP_241347761.1">
    <property type="nucleotide sequence ID" value="NZ_JAKZGP010000016.1"/>
</dbReference>
<keyword evidence="4 5" id="KW-0269">Exonuclease</keyword>
<dbReference type="InterPro" id="IPR025824">
    <property type="entry name" value="OB-fold_nuc-bd_dom"/>
</dbReference>
<dbReference type="Pfam" id="PF13742">
    <property type="entry name" value="tRNA_anti_2"/>
    <property type="match status" value="1"/>
</dbReference>
<evidence type="ECO:0000256" key="1">
    <source>
        <dbReference type="ARBA" id="ARBA00022490"/>
    </source>
</evidence>
<organism evidence="8 9">
    <name type="scientific">Belliella filtrata</name>
    <dbReference type="NCBI Taxonomy" id="2923435"/>
    <lineage>
        <taxon>Bacteria</taxon>
        <taxon>Pseudomonadati</taxon>
        <taxon>Bacteroidota</taxon>
        <taxon>Cytophagia</taxon>
        <taxon>Cytophagales</taxon>
        <taxon>Cyclobacteriaceae</taxon>
        <taxon>Belliella</taxon>
    </lineage>
</organism>
<dbReference type="NCBIfam" id="TIGR00237">
    <property type="entry name" value="xseA"/>
    <property type="match status" value="1"/>
</dbReference>
<evidence type="ECO:0000259" key="6">
    <source>
        <dbReference type="Pfam" id="PF02601"/>
    </source>
</evidence>
<evidence type="ECO:0000256" key="5">
    <source>
        <dbReference type="RuleBase" id="RU004355"/>
    </source>
</evidence>